<organism evidence="1 2">
    <name type="scientific">Mongoliitalea lutea</name>
    <dbReference type="NCBI Taxonomy" id="849756"/>
    <lineage>
        <taxon>Bacteria</taxon>
        <taxon>Pseudomonadati</taxon>
        <taxon>Bacteroidota</taxon>
        <taxon>Cytophagia</taxon>
        <taxon>Cytophagales</taxon>
        <taxon>Cyclobacteriaceae</taxon>
        <taxon>Mongoliitalea</taxon>
    </lineage>
</organism>
<evidence type="ECO:0000313" key="1">
    <source>
        <dbReference type="EMBL" id="GHB54239.1"/>
    </source>
</evidence>
<proteinExistence type="predicted"/>
<name>A0A8J3D1Q0_9BACT</name>
<dbReference type="AlphaFoldDB" id="A0A8J3D1Q0"/>
<sequence length="296" mass="34642">MESNIVYKYSDWNDHSKDALKNRYFWFSKPTNFNDPFDSNMNILCAFNSSENIFTQTKCPENGTLLDFVKRKTDDFGILCLTKPALKGKIGDKGFNNLHFWAHYANSYKGISIGFDAKEIENYYSDKLFCKAQLLKVNYFEKPIDIDSYDFIINQDEYGNTTTKRINGIFGAYRNDKYIDAFFEQILLFKDKRIWGQENEFRIILAGLAINNMKSLNLFSNTNFKLFEPNGYRLPYPKNDIIREVTFGVNFDKNKIVEAVSLISKGNKNVKFYTSKLDFVNSDITREEIKRHHNIV</sequence>
<evidence type="ECO:0000313" key="2">
    <source>
        <dbReference type="Proteomes" id="UP000642809"/>
    </source>
</evidence>
<keyword evidence="2" id="KW-1185">Reference proteome</keyword>
<accession>A0A8J3D1Q0</accession>
<dbReference type="InterPro" id="IPR021352">
    <property type="entry name" value="DUF2971"/>
</dbReference>
<dbReference type="Proteomes" id="UP000642809">
    <property type="component" value="Unassembled WGS sequence"/>
</dbReference>
<reference evidence="1" key="2">
    <citation type="submission" date="2020-09" db="EMBL/GenBank/DDBJ databases">
        <authorList>
            <person name="Sun Q."/>
            <person name="Kim S."/>
        </authorList>
    </citation>
    <scope>NUCLEOTIDE SEQUENCE</scope>
    <source>
        <strain evidence="1">KCTC 23224</strain>
    </source>
</reference>
<dbReference type="Pfam" id="PF11185">
    <property type="entry name" value="DUF2971"/>
    <property type="match status" value="1"/>
</dbReference>
<dbReference type="EMBL" id="BMYF01000050">
    <property type="protein sequence ID" value="GHB54239.1"/>
    <property type="molecule type" value="Genomic_DNA"/>
</dbReference>
<dbReference type="RefSeq" id="WP_189586814.1">
    <property type="nucleotide sequence ID" value="NZ_BMYF01000050.1"/>
</dbReference>
<comment type="caution">
    <text evidence="1">The sequence shown here is derived from an EMBL/GenBank/DDBJ whole genome shotgun (WGS) entry which is preliminary data.</text>
</comment>
<gene>
    <name evidence="1" type="ORF">GCM10008106_37910</name>
</gene>
<reference evidence="1" key="1">
    <citation type="journal article" date="2014" name="Int. J. Syst. Evol. Microbiol.">
        <title>Complete genome sequence of Corynebacterium casei LMG S-19264T (=DSM 44701T), isolated from a smear-ripened cheese.</title>
        <authorList>
            <consortium name="US DOE Joint Genome Institute (JGI-PGF)"/>
            <person name="Walter F."/>
            <person name="Albersmeier A."/>
            <person name="Kalinowski J."/>
            <person name="Ruckert C."/>
        </authorList>
    </citation>
    <scope>NUCLEOTIDE SEQUENCE</scope>
    <source>
        <strain evidence="1">KCTC 23224</strain>
    </source>
</reference>
<protein>
    <recommendedName>
        <fullName evidence="3">DUF2971 domain-containing protein</fullName>
    </recommendedName>
</protein>
<evidence type="ECO:0008006" key="3">
    <source>
        <dbReference type="Google" id="ProtNLM"/>
    </source>
</evidence>